<organism evidence="2 3">
    <name type="scientific">Pseudonocardia halophobica</name>
    <dbReference type="NCBI Taxonomy" id="29401"/>
    <lineage>
        <taxon>Bacteria</taxon>
        <taxon>Bacillati</taxon>
        <taxon>Actinomycetota</taxon>
        <taxon>Actinomycetes</taxon>
        <taxon>Pseudonocardiales</taxon>
        <taxon>Pseudonocardiaceae</taxon>
        <taxon>Pseudonocardia</taxon>
    </lineage>
</organism>
<keyword evidence="3" id="KW-1185">Reference proteome</keyword>
<evidence type="ECO:0000313" key="3">
    <source>
        <dbReference type="Proteomes" id="UP001143463"/>
    </source>
</evidence>
<proteinExistence type="predicted"/>
<gene>
    <name evidence="2" type="ORF">GCM10017577_56740</name>
</gene>
<dbReference type="EMBL" id="BSFQ01000033">
    <property type="protein sequence ID" value="GLL14527.1"/>
    <property type="molecule type" value="Genomic_DNA"/>
</dbReference>
<reference evidence="2" key="2">
    <citation type="submission" date="2023-01" db="EMBL/GenBank/DDBJ databases">
        <authorList>
            <person name="Sun Q."/>
            <person name="Evtushenko L."/>
        </authorList>
    </citation>
    <scope>NUCLEOTIDE SEQUENCE</scope>
    <source>
        <strain evidence="2">VKM Ac-1069</strain>
    </source>
</reference>
<feature type="compositionally biased region" description="Basic and acidic residues" evidence="1">
    <location>
        <begin position="17"/>
        <end position="35"/>
    </location>
</feature>
<comment type="caution">
    <text evidence="2">The sequence shown here is derived from an EMBL/GenBank/DDBJ whole genome shotgun (WGS) entry which is preliminary data.</text>
</comment>
<name>A0A9W6L7H7_9PSEU</name>
<feature type="compositionally biased region" description="Pro residues" evidence="1">
    <location>
        <begin position="1"/>
        <end position="10"/>
    </location>
</feature>
<dbReference type="Proteomes" id="UP001143463">
    <property type="component" value="Unassembled WGS sequence"/>
</dbReference>
<dbReference type="AlphaFoldDB" id="A0A9W6L7H7"/>
<protein>
    <submittedName>
        <fullName evidence="2">Uncharacterized protein</fullName>
    </submittedName>
</protein>
<dbReference type="RefSeq" id="WP_037050446.1">
    <property type="nucleotide sequence ID" value="NZ_BAAAUZ010000033.1"/>
</dbReference>
<evidence type="ECO:0000313" key="2">
    <source>
        <dbReference type="EMBL" id="GLL14527.1"/>
    </source>
</evidence>
<evidence type="ECO:0000256" key="1">
    <source>
        <dbReference type="SAM" id="MobiDB-lite"/>
    </source>
</evidence>
<accession>A0A9W6L7H7</accession>
<sequence>MPTEPTPDPAEAPGRVFHRDREDRMDHGDPRERAGSPEPSAPSEETPREREGGPNSGASGDWREEPPR</sequence>
<feature type="region of interest" description="Disordered" evidence="1">
    <location>
        <begin position="1"/>
        <end position="68"/>
    </location>
</feature>
<reference evidence="2" key="1">
    <citation type="journal article" date="2014" name="Int. J. Syst. Evol. Microbiol.">
        <title>Complete genome sequence of Corynebacterium casei LMG S-19264T (=DSM 44701T), isolated from a smear-ripened cheese.</title>
        <authorList>
            <consortium name="US DOE Joint Genome Institute (JGI-PGF)"/>
            <person name="Walter F."/>
            <person name="Albersmeier A."/>
            <person name="Kalinowski J."/>
            <person name="Ruckert C."/>
        </authorList>
    </citation>
    <scope>NUCLEOTIDE SEQUENCE</scope>
    <source>
        <strain evidence="2">VKM Ac-1069</strain>
    </source>
</reference>